<feature type="transmembrane region" description="Helical" evidence="5">
    <location>
        <begin position="20"/>
        <end position="42"/>
    </location>
</feature>
<feature type="transmembrane region" description="Helical" evidence="5">
    <location>
        <begin position="80"/>
        <end position="97"/>
    </location>
</feature>
<feature type="transmembrane region" description="Helical" evidence="5">
    <location>
        <begin position="49"/>
        <end position="68"/>
    </location>
</feature>
<sequence length="181" mass="21107">MKLLFDFFPILLFFIAYKVFGIYVATAVAIVASIIQVLLYWLKTRKFETMHLVTLLIILVFGGLTLYLQDEQFIKWKPTVVNWLFGFAFLASQWLGGKTMIERMMGANLVMPPAIWRTLNLSWTLFFFLIGGINYYVMSYFTTDTWVNFKLFGMLGLTFVFVLLQSVFLSRHLPESTTEEE</sequence>
<dbReference type="EMBL" id="QJPH01000436">
    <property type="protein sequence ID" value="PZN74109.1"/>
    <property type="molecule type" value="Genomic_DNA"/>
</dbReference>
<evidence type="ECO:0000256" key="3">
    <source>
        <dbReference type="ARBA" id="ARBA00022989"/>
    </source>
</evidence>
<evidence type="ECO:0000256" key="2">
    <source>
        <dbReference type="ARBA" id="ARBA00022692"/>
    </source>
</evidence>
<keyword evidence="1 5" id="KW-1003">Cell membrane</keyword>
<dbReference type="NCBIfam" id="NF001325">
    <property type="entry name" value="PRK00259.1-3"/>
    <property type="match status" value="1"/>
</dbReference>
<dbReference type="Proteomes" id="UP000249396">
    <property type="component" value="Unassembled WGS sequence"/>
</dbReference>
<dbReference type="GO" id="GO:0005886">
    <property type="term" value="C:plasma membrane"/>
    <property type="evidence" value="ECO:0007669"/>
    <property type="project" value="UniProtKB-SubCell"/>
</dbReference>
<comment type="function">
    <text evidence="5">Plays a role in cell envelope biogenesis, maintenance of cell envelope integrity and membrane homeostasis.</text>
</comment>
<dbReference type="Pfam" id="PF04279">
    <property type="entry name" value="IspA"/>
    <property type="match status" value="1"/>
</dbReference>
<accession>A0A2W4QV91</accession>
<keyword evidence="3 5" id="KW-1133">Transmembrane helix</keyword>
<keyword evidence="5" id="KW-0997">Cell inner membrane</keyword>
<evidence type="ECO:0000256" key="5">
    <source>
        <dbReference type="HAMAP-Rule" id="MF_00189"/>
    </source>
</evidence>
<dbReference type="InterPro" id="IPR006008">
    <property type="entry name" value="YciB"/>
</dbReference>
<name>A0A2W4QV91_9GAMM</name>
<gene>
    <name evidence="5" type="primary">yciB</name>
    <name evidence="6" type="ORF">DM484_21790</name>
</gene>
<feature type="transmembrane region" description="Helical" evidence="5">
    <location>
        <begin position="118"/>
        <end position="137"/>
    </location>
</feature>
<dbReference type="AlphaFoldDB" id="A0A2W4QV91"/>
<dbReference type="PANTHER" id="PTHR36917">
    <property type="entry name" value="INTRACELLULAR SEPTATION PROTEIN A-RELATED"/>
    <property type="match status" value="1"/>
</dbReference>
<keyword evidence="4 5" id="KW-0472">Membrane</keyword>
<protein>
    <recommendedName>
        <fullName evidence="5">Inner membrane-spanning protein YciB</fullName>
    </recommendedName>
</protein>
<proteinExistence type="inferred from homology"/>
<evidence type="ECO:0000313" key="7">
    <source>
        <dbReference type="Proteomes" id="UP000249396"/>
    </source>
</evidence>
<evidence type="ECO:0000313" key="6">
    <source>
        <dbReference type="EMBL" id="PZN74109.1"/>
    </source>
</evidence>
<comment type="subcellular location">
    <subcellularLocation>
        <location evidence="5">Cell inner membrane</location>
        <topology evidence="5">Multi-pass membrane protein</topology>
    </subcellularLocation>
</comment>
<reference evidence="6 7" key="1">
    <citation type="journal article" date="2018" name="Aquat. Microb. Ecol.">
        <title>Gammaproteobacterial methanotrophs dominate.</title>
        <authorList>
            <person name="Rissanen A.J."/>
            <person name="Saarenheimo J."/>
            <person name="Tiirola M."/>
            <person name="Peura S."/>
            <person name="Aalto S.L."/>
            <person name="Karvinen A."/>
            <person name="Nykanen H."/>
        </authorList>
    </citation>
    <scope>NUCLEOTIDE SEQUENCE [LARGE SCALE GENOMIC DNA]</scope>
    <source>
        <strain evidence="6">AMbin10</strain>
    </source>
</reference>
<feature type="transmembrane region" description="Helical" evidence="5">
    <location>
        <begin position="149"/>
        <end position="169"/>
    </location>
</feature>
<dbReference type="PANTHER" id="PTHR36917:SF1">
    <property type="entry name" value="INNER MEMBRANE-SPANNING PROTEIN YCIB"/>
    <property type="match status" value="1"/>
</dbReference>
<evidence type="ECO:0000256" key="1">
    <source>
        <dbReference type="ARBA" id="ARBA00022475"/>
    </source>
</evidence>
<evidence type="ECO:0000256" key="4">
    <source>
        <dbReference type="ARBA" id="ARBA00023136"/>
    </source>
</evidence>
<keyword evidence="2 5" id="KW-0812">Transmembrane</keyword>
<dbReference type="NCBIfam" id="TIGR00997">
    <property type="entry name" value="ispZ"/>
    <property type="match status" value="1"/>
</dbReference>
<comment type="similarity">
    <text evidence="5">Belongs to the YciB family.</text>
</comment>
<organism evidence="6 7">
    <name type="scientific">Candidatus Methylumidiphilus alinenensis</name>
    <dbReference type="NCBI Taxonomy" id="2202197"/>
    <lineage>
        <taxon>Bacteria</taxon>
        <taxon>Pseudomonadati</taxon>
        <taxon>Pseudomonadota</taxon>
        <taxon>Gammaproteobacteria</taxon>
        <taxon>Methylococcales</taxon>
        <taxon>Candidatus Methylumidiphilus</taxon>
    </lineage>
</organism>
<comment type="caution">
    <text evidence="6">The sequence shown here is derived from an EMBL/GenBank/DDBJ whole genome shotgun (WGS) entry which is preliminary data.</text>
</comment>
<dbReference type="HAMAP" id="MF_00189">
    <property type="entry name" value="YciB"/>
    <property type="match status" value="1"/>
</dbReference>